<dbReference type="VEuPathDB" id="CryptoDB:Cvel_11643"/>
<dbReference type="GO" id="GO:0004722">
    <property type="term" value="F:protein serine/threonine phosphatase activity"/>
    <property type="evidence" value="ECO:0007669"/>
    <property type="project" value="InterPro"/>
</dbReference>
<accession>A0A0G4I7H7</accession>
<feature type="domain" description="PPM-type phosphatase" evidence="2">
    <location>
        <begin position="28"/>
        <end position="323"/>
    </location>
</feature>
<dbReference type="SUPFAM" id="SSF81606">
    <property type="entry name" value="PP2C-like"/>
    <property type="match status" value="1"/>
</dbReference>
<reference evidence="3" key="1">
    <citation type="submission" date="2014-11" db="EMBL/GenBank/DDBJ databases">
        <authorList>
            <person name="Otto D Thomas"/>
            <person name="Naeem Raeece"/>
        </authorList>
    </citation>
    <scope>NUCLEOTIDE SEQUENCE</scope>
</reference>
<evidence type="ECO:0000313" key="3">
    <source>
        <dbReference type="EMBL" id="CEM52971.1"/>
    </source>
</evidence>
<name>A0A0G4I7H7_9ALVE</name>
<dbReference type="Pfam" id="PF00481">
    <property type="entry name" value="PP2C"/>
    <property type="match status" value="1"/>
</dbReference>
<protein>
    <recommendedName>
        <fullName evidence="2">PPM-type phosphatase domain-containing protein</fullName>
    </recommendedName>
</protein>
<dbReference type="Gene3D" id="3.60.40.10">
    <property type="entry name" value="PPM-type phosphatase domain"/>
    <property type="match status" value="1"/>
</dbReference>
<feature type="compositionally biased region" description="Basic and acidic residues" evidence="1">
    <location>
        <begin position="418"/>
        <end position="427"/>
    </location>
</feature>
<dbReference type="AlphaFoldDB" id="A0A0G4I7H7"/>
<dbReference type="InterPro" id="IPR001932">
    <property type="entry name" value="PPM-type_phosphatase-like_dom"/>
</dbReference>
<feature type="compositionally biased region" description="Low complexity" evidence="1">
    <location>
        <begin position="337"/>
        <end position="361"/>
    </location>
</feature>
<evidence type="ECO:0000259" key="2">
    <source>
        <dbReference type="PROSITE" id="PS51746"/>
    </source>
</evidence>
<gene>
    <name evidence="3" type="ORF">Cvel_11643</name>
</gene>
<sequence>MQARDIAAQMRLPECFHEPLQKDYPCYSVSIATDVGSRKHQEDRCTFAHGLSPADSDSAFFGIFDGTVGDFASENVKDLVVPHLLGGRSWVEVEKLVGRPQEGSGEALVQALAQAMREMYLNSDRELVEMCKKEAKHYASSTSVTVMCAFGYLVIGHLGDSRAALGFERHGTLAGEFLTVDHKPDAPEERRRIVTSGGSVEYLHNHNNKPFIRGGDFTMRKQAGEQPMQLQYSRAFGGKDLKMFGLSCEPDVSIVQASDNHKVLILASDGLWDVYDALTAVSIAWRAMETGDSPAEALVRSAVDFQKSRQANADNITAIVAFFRHGARGAAQDGRQSAPASSSDAPPQGTPGATAADGDAQVPASPAEENPSRSPAAPGTSPAPAPAGGGGGGEGTATESPSEVKEGSAGGTGEGEGVDGKAGETKT</sequence>
<dbReference type="InterPro" id="IPR015655">
    <property type="entry name" value="PP2C"/>
</dbReference>
<organism evidence="3">
    <name type="scientific">Chromera velia CCMP2878</name>
    <dbReference type="NCBI Taxonomy" id="1169474"/>
    <lineage>
        <taxon>Eukaryota</taxon>
        <taxon>Sar</taxon>
        <taxon>Alveolata</taxon>
        <taxon>Colpodellida</taxon>
        <taxon>Chromeraceae</taxon>
        <taxon>Chromera</taxon>
    </lineage>
</organism>
<dbReference type="SMART" id="SM00332">
    <property type="entry name" value="PP2Cc"/>
    <property type="match status" value="1"/>
</dbReference>
<dbReference type="PhylomeDB" id="A0A0G4I7H7"/>
<dbReference type="EMBL" id="CDMZ01005453">
    <property type="protein sequence ID" value="CEM52971.1"/>
    <property type="molecule type" value="Genomic_DNA"/>
</dbReference>
<evidence type="ECO:0000256" key="1">
    <source>
        <dbReference type="SAM" id="MobiDB-lite"/>
    </source>
</evidence>
<dbReference type="InterPro" id="IPR036457">
    <property type="entry name" value="PPM-type-like_dom_sf"/>
</dbReference>
<feature type="region of interest" description="Disordered" evidence="1">
    <location>
        <begin position="330"/>
        <end position="427"/>
    </location>
</feature>
<dbReference type="PANTHER" id="PTHR47992">
    <property type="entry name" value="PROTEIN PHOSPHATASE"/>
    <property type="match status" value="1"/>
</dbReference>
<proteinExistence type="predicted"/>
<dbReference type="PROSITE" id="PS51746">
    <property type="entry name" value="PPM_2"/>
    <property type="match status" value="1"/>
</dbReference>
<dbReference type="CDD" id="cd00143">
    <property type="entry name" value="PP2Cc"/>
    <property type="match status" value="1"/>
</dbReference>